<dbReference type="EMBL" id="MU393451">
    <property type="protein sequence ID" value="KAI4867126.1"/>
    <property type="molecule type" value="Genomic_DNA"/>
</dbReference>
<sequence length="226" mass="25264">MEEYFPSPRWGTEGLVNGDGEPIPRLFDPTVSSIHEMITESRLLVHDQQQGVRHMRRIFPRTNSIGTDPATMVIHTDGACRGNGNGARRPRASWGVFVADGSQWNDCGRLDRALPQTSASAKIEALWQALTIVGDILFYEPGITRVRIATDSLDLVTALAFCIWDWIDNDGYTDSGHPVAHFDRLVDIHNELDDLECEYGVSIKLWYVPRNRNTDADALANQALDS</sequence>
<comment type="caution">
    <text evidence="1">The sequence shown here is derived from an EMBL/GenBank/DDBJ whole genome shotgun (WGS) entry which is preliminary data.</text>
</comment>
<organism evidence="1 2">
    <name type="scientific">Hypoxylon rubiginosum</name>
    <dbReference type="NCBI Taxonomy" id="110542"/>
    <lineage>
        <taxon>Eukaryota</taxon>
        <taxon>Fungi</taxon>
        <taxon>Dikarya</taxon>
        <taxon>Ascomycota</taxon>
        <taxon>Pezizomycotina</taxon>
        <taxon>Sordariomycetes</taxon>
        <taxon>Xylariomycetidae</taxon>
        <taxon>Xylariales</taxon>
        <taxon>Hypoxylaceae</taxon>
        <taxon>Hypoxylon</taxon>
    </lineage>
</organism>
<dbReference type="Proteomes" id="UP001497700">
    <property type="component" value="Unassembled WGS sequence"/>
</dbReference>
<protein>
    <submittedName>
        <fullName evidence="1">Ribonuclease H-like protein</fullName>
    </submittedName>
</protein>
<evidence type="ECO:0000313" key="1">
    <source>
        <dbReference type="EMBL" id="KAI4867126.1"/>
    </source>
</evidence>
<name>A0ACB9Z5N7_9PEZI</name>
<keyword evidence="2" id="KW-1185">Reference proteome</keyword>
<proteinExistence type="predicted"/>
<reference evidence="1 2" key="1">
    <citation type="journal article" date="2022" name="New Phytol.">
        <title>Ecological generalism drives hyperdiversity of secondary metabolite gene clusters in xylarialean endophytes.</title>
        <authorList>
            <person name="Franco M.E.E."/>
            <person name="Wisecaver J.H."/>
            <person name="Arnold A.E."/>
            <person name="Ju Y.M."/>
            <person name="Slot J.C."/>
            <person name="Ahrendt S."/>
            <person name="Moore L.P."/>
            <person name="Eastman K.E."/>
            <person name="Scott K."/>
            <person name="Konkel Z."/>
            <person name="Mondo S.J."/>
            <person name="Kuo A."/>
            <person name="Hayes R.D."/>
            <person name="Haridas S."/>
            <person name="Andreopoulos B."/>
            <person name="Riley R."/>
            <person name="LaButti K."/>
            <person name="Pangilinan J."/>
            <person name="Lipzen A."/>
            <person name="Amirebrahimi M."/>
            <person name="Yan J."/>
            <person name="Adam C."/>
            <person name="Keymanesh K."/>
            <person name="Ng V."/>
            <person name="Louie K."/>
            <person name="Northen T."/>
            <person name="Drula E."/>
            <person name="Henrissat B."/>
            <person name="Hsieh H.M."/>
            <person name="Youens-Clark K."/>
            <person name="Lutzoni F."/>
            <person name="Miadlikowska J."/>
            <person name="Eastwood D.C."/>
            <person name="Hamelin R.C."/>
            <person name="Grigoriev I.V."/>
            <person name="U'Ren J.M."/>
        </authorList>
    </citation>
    <scope>NUCLEOTIDE SEQUENCE [LARGE SCALE GENOMIC DNA]</scope>
    <source>
        <strain evidence="1 2">CBS 119005</strain>
    </source>
</reference>
<evidence type="ECO:0000313" key="2">
    <source>
        <dbReference type="Proteomes" id="UP001497700"/>
    </source>
</evidence>
<gene>
    <name evidence="1" type="ORF">F4820DRAFT_230402</name>
</gene>
<accession>A0ACB9Z5N7</accession>